<dbReference type="Pfam" id="PF00648">
    <property type="entry name" value="Peptidase_C2"/>
    <property type="match status" value="1"/>
</dbReference>
<dbReference type="PROSITE" id="PS50199">
    <property type="entry name" value="ZF_RANBP2_2"/>
    <property type="match status" value="1"/>
</dbReference>
<dbReference type="GO" id="GO:0004198">
    <property type="term" value="F:calcium-dependent cysteine-type endopeptidase activity"/>
    <property type="evidence" value="ECO:0007669"/>
    <property type="project" value="InterPro"/>
</dbReference>
<dbReference type="InterPro" id="IPR036443">
    <property type="entry name" value="Znf_RanBP2_sf"/>
</dbReference>
<dbReference type="PANTHER" id="PTHR10183">
    <property type="entry name" value="CALPAIN"/>
    <property type="match status" value="1"/>
</dbReference>
<dbReference type="InterPro" id="IPR038765">
    <property type="entry name" value="Papain-like_cys_pep_sf"/>
</dbReference>
<organism evidence="13 14">
    <name type="scientific">Parastrongyloides trichosuri</name>
    <name type="common">Possum-specific nematode worm</name>
    <dbReference type="NCBI Taxonomy" id="131310"/>
    <lineage>
        <taxon>Eukaryota</taxon>
        <taxon>Metazoa</taxon>
        <taxon>Ecdysozoa</taxon>
        <taxon>Nematoda</taxon>
        <taxon>Chromadorea</taxon>
        <taxon>Rhabditida</taxon>
        <taxon>Tylenchina</taxon>
        <taxon>Panagrolaimomorpha</taxon>
        <taxon>Strongyloidoidea</taxon>
        <taxon>Strongyloididae</taxon>
        <taxon>Parastrongyloides</taxon>
    </lineage>
</organism>
<evidence type="ECO:0000256" key="3">
    <source>
        <dbReference type="ARBA" id="ARBA00022723"/>
    </source>
</evidence>
<keyword evidence="5 9" id="KW-0378">Hydrolase</keyword>
<proteinExistence type="inferred from homology"/>
<dbReference type="STRING" id="131310.A0A0N4ZRZ8"/>
<feature type="active site" evidence="8 9">
    <location>
        <position position="278"/>
    </location>
</feature>
<evidence type="ECO:0000256" key="2">
    <source>
        <dbReference type="ARBA" id="ARBA00022670"/>
    </source>
</evidence>
<protein>
    <submittedName>
        <fullName evidence="14">Calpain catalytic domain-containing protein</fullName>
    </submittedName>
</protein>
<keyword evidence="7" id="KW-0862">Zinc</keyword>
<evidence type="ECO:0000313" key="13">
    <source>
        <dbReference type="Proteomes" id="UP000038045"/>
    </source>
</evidence>
<dbReference type="PANTHER" id="PTHR10183:SF382">
    <property type="entry name" value="CALPAIN-15"/>
    <property type="match status" value="1"/>
</dbReference>
<dbReference type="CDD" id="cd00044">
    <property type="entry name" value="CysPc"/>
    <property type="match status" value="1"/>
</dbReference>
<evidence type="ECO:0000256" key="5">
    <source>
        <dbReference type="ARBA" id="ARBA00022801"/>
    </source>
</evidence>
<dbReference type="Gene3D" id="3.90.70.10">
    <property type="entry name" value="Cysteine proteinases"/>
    <property type="match status" value="1"/>
</dbReference>
<dbReference type="InterPro" id="IPR022684">
    <property type="entry name" value="Calpain_cysteine_protease"/>
</dbReference>
<keyword evidence="3" id="KW-0479">Metal-binding</keyword>
<keyword evidence="2 9" id="KW-0645">Protease</keyword>
<dbReference type="InterPro" id="IPR001876">
    <property type="entry name" value="Znf_RanBP2"/>
</dbReference>
<dbReference type="PROSITE" id="PS01358">
    <property type="entry name" value="ZF_RANBP2_1"/>
    <property type="match status" value="2"/>
</dbReference>
<accession>A0A0N4ZRZ8</accession>
<dbReference type="InterPro" id="IPR001300">
    <property type="entry name" value="Peptidase_C2_calpain_cat"/>
</dbReference>
<dbReference type="SMART" id="SM00230">
    <property type="entry name" value="CysPc"/>
    <property type="match status" value="1"/>
</dbReference>
<feature type="active site" evidence="8 9">
    <location>
        <position position="437"/>
    </location>
</feature>
<comment type="similarity">
    <text evidence="1">Belongs to the peptidase C2 family.</text>
</comment>
<dbReference type="InterPro" id="IPR000169">
    <property type="entry name" value="Pept_cys_AS"/>
</dbReference>
<keyword evidence="13" id="KW-1185">Reference proteome</keyword>
<dbReference type="PROSITE" id="PS50203">
    <property type="entry name" value="CALPAIN_CAT"/>
    <property type="match status" value="1"/>
</dbReference>
<keyword evidence="6 9" id="KW-0788">Thiol protease</keyword>
<dbReference type="Proteomes" id="UP000038045">
    <property type="component" value="Unplaced"/>
</dbReference>
<evidence type="ECO:0000256" key="1">
    <source>
        <dbReference type="ARBA" id="ARBA00007623"/>
    </source>
</evidence>
<evidence type="ECO:0000256" key="9">
    <source>
        <dbReference type="PROSITE-ProRule" id="PRU00239"/>
    </source>
</evidence>
<evidence type="ECO:0000256" key="6">
    <source>
        <dbReference type="ARBA" id="ARBA00022807"/>
    </source>
</evidence>
<dbReference type="Gene3D" id="2.30.30.380">
    <property type="entry name" value="Zn-finger domain of Sec23/24"/>
    <property type="match status" value="2"/>
</dbReference>
<evidence type="ECO:0000256" key="10">
    <source>
        <dbReference type="PROSITE-ProRule" id="PRU00322"/>
    </source>
</evidence>
<dbReference type="GO" id="GO:0006508">
    <property type="term" value="P:proteolysis"/>
    <property type="evidence" value="ECO:0007669"/>
    <property type="project" value="UniProtKB-KW"/>
</dbReference>
<evidence type="ECO:0000259" key="12">
    <source>
        <dbReference type="PROSITE" id="PS50203"/>
    </source>
</evidence>
<evidence type="ECO:0000256" key="8">
    <source>
        <dbReference type="PIRSR" id="PIRSR622684-1"/>
    </source>
</evidence>
<evidence type="ECO:0000313" key="14">
    <source>
        <dbReference type="WBParaSite" id="PTRK_0001128000.1"/>
    </source>
</evidence>
<keyword evidence="4 10" id="KW-0863">Zinc-finger</keyword>
<sequence length="797" mass="91406">MYPNSNKLLNIHNDSNSWACPKCTLLNSIHVYACDACGYNQIPPNMTIVNVESSPYRSPLSSFSSMLRSIKKSTSNVIINNITKIQRDLSLNLENEEFFVNKWECKKCDFINDESKIFCEICNNDRSSLYITSNEYMICGNCNYKTIFYIGKKNCPYCFNKMNIMKDEIVIELNNSFINCLEYESLTLEQSRHTRNVYQNIYNDCVQNNVSFIDDSFPHSKRSIGTTDDPFYGKIPKDIVWLRPAQIFTKDGSSYRWAVFRDTNLLATDIEQGLLGNCWFLSALAVCTERIDILKKIFVTPNYQHNGIYVLSLCIDGMWQNIIIDDFFPCFKGSNRQIFAVGRRNQLWVPLIEKAFAKAYGSYAMLSAGMSAEGFSALTGAPTQHITLKDEMYLECSDMLWVKIVSSKEAGFLIGCSAGNQDISDVEYMRVGLQKLHGYSFLDAVTLYDGTKIVKLRNPWGKFVWNKEYSDNWKGWKNGDKHLLFPKGPEAGVFCMPFYAFCKYFTSIEICKIRNHWKEIRIPLKVCNDWSNISQLKTIKIIILEETEATFVLHQTNSRSKNSLHDLQVVIFEENPVTGGPGNVVAYSDRNLSAFVVTEDMFLKKGIYLIAYFSFYEYGNELKTSKNNDIDKCDLILSIHSSKTIHASVLPASSYFYQRCLSILIKTHGKCEHTSISNIMVYKMNQHSCGIITYVENISKNKCAYIECNVGSNNNLLRTRIDASTFDAIPPFHGMIIHIFTQMEPTQSYQLEYSLICQLRYFDKDIISKNPRSNSNQNFPNIENFSLKALHAPFPII</sequence>
<dbReference type="PRINTS" id="PR00704">
    <property type="entry name" value="CALPAIN"/>
</dbReference>
<name>A0A0N4ZRZ8_PARTI</name>
<feature type="domain" description="Calpain catalytic" evidence="12">
    <location>
        <begin position="211"/>
        <end position="514"/>
    </location>
</feature>
<dbReference type="PROSITE" id="PS00139">
    <property type="entry name" value="THIOL_PROTEASE_CYS"/>
    <property type="match status" value="1"/>
</dbReference>
<feature type="active site" evidence="8 9">
    <location>
        <position position="458"/>
    </location>
</feature>
<dbReference type="AlphaFoldDB" id="A0A0N4ZRZ8"/>
<evidence type="ECO:0000256" key="7">
    <source>
        <dbReference type="ARBA" id="ARBA00022833"/>
    </source>
</evidence>
<dbReference type="GO" id="GO:0005737">
    <property type="term" value="C:cytoplasm"/>
    <property type="evidence" value="ECO:0007669"/>
    <property type="project" value="TreeGrafter"/>
</dbReference>
<dbReference type="GO" id="GO:0008270">
    <property type="term" value="F:zinc ion binding"/>
    <property type="evidence" value="ECO:0007669"/>
    <property type="project" value="UniProtKB-KW"/>
</dbReference>
<evidence type="ECO:0000256" key="4">
    <source>
        <dbReference type="ARBA" id="ARBA00022771"/>
    </source>
</evidence>
<dbReference type="WBParaSite" id="PTRK_0001128000.1">
    <property type="protein sequence ID" value="PTRK_0001128000.1"/>
    <property type="gene ID" value="PTRK_0001128000"/>
</dbReference>
<dbReference type="SMART" id="SM00547">
    <property type="entry name" value="ZnF_RBZ"/>
    <property type="match status" value="2"/>
</dbReference>
<evidence type="ECO:0000259" key="11">
    <source>
        <dbReference type="PROSITE" id="PS50199"/>
    </source>
</evidence>
<reference evidence="14" key="1">
    <citation type="submission" date="2017-02" db="UniProtKB">
        <authorList>
            <consortium name="WormBaseParasite"/>
        </authorList>
    </citation>
    <scope>IDENTIFICATION</scope>
</reference>
<dbReference type="SUPFAM" id="SSF54001">
    <property type="entry name" value="Cysteine proteinases"/>
    <property type="match status" value="1"/>
</dbReference>
<dbReference type="SUPFAM" id="SSF90209">
    <property type="entry name" value="Ran binding protein zinc finger-like"/>
    <property type="match status" value="1"/>
</dbReference>
<feature type="domain" description="RanBP2-type" evidence="11">
    <location>
        <begin position="99"/>
        <end position="128"/>
    </location>
</feature>